<dbReference type="AlphaFoldDB" id="A4YBH6"/>
<dbReference type="KEGG" id="spc:Sputcn32_3601"/>
<evidence type="ECO:0000313" key="1">
    <source>
        <dbReference type="EMBL" id="ABP77309.1"/>
    </source>
</evidence>
<dbReference type="eggNOG" id="ENOG5033IYT">
    <property type="taxonomic scope" value="Bacteria"/>
</dbReference>
<accession>A4YBH6</accession>
<proteinExistence type="predicted"/>
<organism evidence="1">
    <name type="scientific">Shewanella putrefaciens (strain CN-32 / ATCC BAA-453)</name>
    <dbReference type="NCBI Taxonomy" id="319224"/>
    <lineage>
        <taxon>Bacteria</taxon>
        <taxon>Pseudomonadati</taxon>
        <taxon>Pseudomonadota</taxon>
        <taxon>Gammaproteobacteria</taxon>
        <taxon>Alteromonadales</taxon>
        <taxon>Shewanellaceae</taxon>
        <taxon>Shewanella</taxon>
    </lineage>
</organism>
<sequence>MQQLANYILAIQGYPSQVSVISQSRKNHTYQDNGVNIHDCEIVYTFNNGVMIYQQTEQDEHAMTPASDSICDDFWINYRVIKANEVDITPRQKSFSNLCQQRFWLKMQLNCSTI</sequence>
<name>A4YBH6_SHEPC</name>
<protein>
    <submittedName>
        <fullName evidence="1">Uncharacterized protein</fullName>
    </submittedName>
</protein>
<dbReference type="HOGENOM" id="CLU_136017_0_0_6"/>
<dbReference type="EMBL" id="CP000681">
    <property type="protein sequence ID" value="ABP77309.1"/>
    <property type="molecule type" value="Genomic_DNA"/>
</dbReference>
<dbReference type="STRING" id="319224.Sputcn32_3601"/>
<gene>
    <name evidence="1" type="ordered locus">Sputcn32_3601</name>
</gene>
<reference evidence="1" key="1">
    <citation type="submission" date="2007-04" db="EMBL/GenBank/DDBJ databases">
        <title>Complete sequence of Shewanella putrefaciens CN-32.</title>
        <authorList>
            <consortium name="US DOE Joint Genome Institute"/>
            <person name="Copeland A."/>
            <person name="Lucas S."/>
            <person name="Lapidus A."/>
            <person name="Barry K."/>
            <person name="Detter J.C."/>
            <person name="Glavina del Rio T."/>
            <person name="Hammon N."/>
            <person name="Israni S."/>
            <person name="Dalin E."/>
            <person name="Tice H."/>
            <person name="Pitluck S."/>
            <person name="Chain P."/>
            <person name="Malfatti S."/>
            <person name="Shin M."/>
            <person name="Vergez L."/>
            <person name="Schmutz J."/>
            <person name="Larimer F."/>
            <person name="Land M."/>
            <person name="Hauser L."/>
            <person name="Kyrpides N."/>
            <person name="Mikhailova N."/>
            <person name="Romine M.F."/>
            <person name="Fredrickson J."/>
            <person name="Tiedje J."/>
            <person name="Richardson P."/>
        </authorList>
    </citation>
    <scope>NUCLEOTIDE SEQUENCE [LARGE SCALE GENOMIC DNA]</scope>
    <source>
        <strain evidence="1">CN-32</strain>
    </source>
</reference>